<evidence type="ECO:0000313" key="3">
    <source>
        <dbReference type="WBParaSite" id="MBELARI_LOCUS16306"/>
    </source>
</evidence>
<sequence length="163" mass="18002">MVLPVGAPSKAPTRHPHPMASAKGQRGQSMAPQQGQRHSQSIAPNVLVSQTHGQSHTEVQLGLGHTPHGGFFASSLFHSSGRSRPRALSMQPIPTSISSEEIQKKKMVKIEEIPTVMEGEAPIFRRIPSKTRGKPKYYPLNQDEAYEFMLLLNQQPTPYGSWI</sequence>
<protein>
    <submittedName>
        <fullName evidence="3">Uncharacterized protein</fullName>
    </submittedName>
</protein>
<feature type="region of interest" description="Disordered" evidence="1">
    <location>
        <begin position="1"/>
        <end position="40"/>
    </location>
</feature>
<keyword evidence="2" id="KW-1185">Reference proteome</keyword>
<proteinExistence type="predicted"/>
<dbReference type="Proteomes" id="UP000887575">
    <property type="component" value="Unassembled WGS sequence"/>
</dbReference>
<feature type="compositionally biased region" description="Polar residues" evidence="1">
    <location>
        <begin position="26"/>
        <end position="40"/>
    </location>
</feature>
<name>A0AAF3EQF3_9BILA</name>
<reference evidence="3" key="1">
    <citation type="submission" date="2024-02" db="UniProtKB">
        <authorList>
            <consortium name="WormBaseParasite"/>
        </authorList>
    </citation>
    <scope>IDENTIFICATION</scope>
</reference>
<dbReference type="AlphaFoldDB" id="A0AAF3EQF3"/>
<organism evidence="2 3">
    <name type="scientific">Mesorhabditis belari</name>
    <dbReference type="NCBI Taxonomy" id="2138241"/>
    <lineage>
        <taxon>Eukaryota</taxon>
        <taxon>Metazoa</taxon>
        <taxon>Ecdysozoa</taxon>
        <taxon>Nematoda</taxon>
        <taxon>Chromadorea</taxon>
        <taxon>Rhabditida</taxon>
        <taxon>Rhabditina</taxon>
        <taxon>Rhabditomorpha</taxon>
        <taxon>Rhabditoidea</taxon>
        <taxon>Rhabditidae</taxon>
        <taxon>Mesorhabditinae</taxon>
        <taxon>Mesorhabditis</taxon>
    </lineage>
</organism>
<evidence type="ECO:0000313" key="2">
    <source>
        <dbReference type="Proteomes" id="UP000887575"/>
    </source>
</evidence>
<dbReference type="WBParaSite" id="MBELARI_LOCUS16306">
    <property type="protein sequence ID" value="MBELARI_LOCUS16306"/>
    <property type="gene ID" value="MBELARI_LOCUS16306"/>
</dbReference>
<accession>A0AAF3EQF3</accession>
<evidence type="ECO:0000256" key="1">
    <source>
        <dbReference type="SAM" id="MobiDB-lite"/>
    </source>
</evidence>